<dbReference type="PIRSF" id="PIRSF002741">
    <property type="entry name" value="MppA"/>
    <property type="match status" value="1"/>
</dbReference>
<dbReference type="InterPro" id="IPR000914">
    <property type="entry name" value="SBP_5_dom"/>
</dbReference>
<evidence type="ECO:0000256" key="2">
    <source>
        <dbReference type="ARBA" id="ARBA00022729"/>
    </source>
</evidence>
<comment type="caution">
    <text evidence="4">The sequence shown here is derived from an EMBL/GenBank/DDBJ whole genome shotgun (WGS) entry which is preliminary data.</text>
</comment>
<dbReference type="PROSITE" id="PS01040">
    <property type="entry name" value="SBP_BACTERIAL_5"/>
    <property type="match status" value="1"/>
</dbReference>
<dbReference type="PANTHER" id="PTHR30290:SF38">
    <property type="entry name" value="D,D-DIPEPTIDE-BINDING PERIPLASMIC PROTEIN DDPA-RELATED"/>
    <property type="match status" value="1"/>
</dbReference>
<dbReference type="Proteomes" id="UP001172778">
    <property type="component" value="Unassembled WGS sequence"/>
</dbReference>
<dbReference type="Gene3D" id="3.10.105.10">
    <property type="entry name" value="Dipeptide-binding Protein, Domain 3"/>
    <property type="match status" value="1"/>
</dbReference>
<evidence type="ECO:0000313" key="5">
    <source>
        <dbReference type="Proteomes" id="UP001172778"/>
    </source>
</evidence>
<keyword evidence="5" id="KW-1185">Reference proteome</keyword>
<evidence type="ECO:0000259" key="3">
    <source>
        <dbReference type="Pfam" id="PF00496"/>
    </source>
</evidence>
<dbReference type="EMBL" id="JARRAF010000007">
    <property type="protein sequence ID" value="MDK2123987.1"/>
    <property type="molecule type" value="Genomic_DNA"/>
</dbReference>
<evidence type="ECO:0000313" key="4">
    <source>
        <dbReference type="EMBL" id="MDK2123987.1"/>
    </source>
</evidence>
<dbReference type="Gene3D" id="3.90.76.10">
    <property type="entry name" value="Dipeptide-binding Protein, Domain 1"/>
    <property type="match status" value="1"/>
</dbReference>
<dbReference type="InterPro" id="IPR039424">
    <property type="entry name" value="SBP_5"/>
</dbReference>
<organism evidence="4 5">
    <name type="scientific">Parachitinimonas caeni</name>
    <dbReference type="NCBI Taxonomy" id="3031301"/>
    <lineage>
        <taxon>Bacteria</taxon>
        <taxon>Pseudomonadati</taxon>
        <taxon>Pseudomonadota</taxon>
        <taxon>Betaproteobacteria</taxon>
        <taxon>Neisseriales</taxon>
        <taxon>Chitinibacteraceae</taxon>
        <taxon>Parachitinimonas</taxon>
    </lineage>
</organism>
<evidence type="ECO:0000256" key="1">
    <source>
        <dbReference type="ARBA" id="ARBA00005695"/>
    </source>
</evidence>
<keyword evidence="2" id="KW-0732">Signal</keyword>
<dbReference type="InterPro" id="IPR030678">
    <property type="entry name" value="Peptide/Ni-bd"/>
</dbReference>
<name>A0ABT7DZA2_9NEIS</name>
<accession>A0ABT7DZA2</accession>
<dbReference type="CDD" id="cd08493">
    <property type="entry name" value="PBP2_DppA_like"/>
    <property type="match status" value="1"/>
</dbReference>
<comment type="similarity">
    <text evidence="1">Belongs to the bacterial solute-binding protein 5 family.</text>
</comment>
<feature type="domain" description="Solute-binding protein family 5" evidence="3">
    <location>
        <begin position="52"/>
        <end position="432"/>
    </location>
</feature>
<proteinExistence type="inferred from homology"/>
<sequence>MNAHAAKTLRFCSEGSPEGFDPGQFTSGTTFDASAETIYNRLVQFERGGTHVEPGLAEKWEVSTDGLVYTFKLRKGVKFHTTDFFKPSRDFNADDVVFTFDRMVNKENPFRKAYATEFPYATDMGMDDNLAKVEKVDDYTVKFTLKKVDAPFLQNMAMSFASILSAEYADKLLKAGKPTEINTAPIGTGPFIFKSYQKDSVIRYVANKNYWKKADLKLDGLVFSITSDAAVRAQKLKAGECDVVAHPKPADLAGLKEDAKLKIMSQSGFNLGYVSYNTTKKPLDNLMVRQALDMAINKKAILDAVYQGAGQAATNPMPPTQWSYNTTLKDAAYSPEKAKELLKKAGVAEGTEVTLWALPVQRPYNPNGKLMAEMIQADWKKIGINGKITTYEWGEYLKRGKAGEHDVILLGWTGDNGDPDNWLGTLLSCDAIGGNNYSRWCNKEFNDAVMKGKQVTDIKERTKLYMKAQEVFKKEVPFTTVAHSTVHVPMRKEVDGFKVSPFGLFSFYGVSLK</sequence>
<dbReference type="InterPro" id="IPR023765">
    <property type="entry name" value="SBP_5_CS"/>
</dbReference>
<dbReference type="SUPFAM" id="SSF53850">
    <property type="entry name" value="Periplasmic binding protein-like II"/>
    <property type="match status" value="1"/>
</dbReference>
<protein>
    <submittedName>
        <fullName evidence="4">ABC transporter substrate-binding protein</fullName>
    </submittedName>
</protein>
<reference evidence="4" key="1">
    <citation type="submission" date="2023-03" db="EMBL/GenBank/DDBJ databases">
        <title>Chitinimonas shenzhenensis gen. nov., sp. nov., a novel member of family Burkholderiaceae isolated from activated sludge collected in Shen Zhen, China.</title>
        <authorList>
            <person name="Wang X."/>
        </authorList>
    </citation>
    <scope>NUCLEOTIDE SEQUENCE</scope>
    <source>
        <strain evidence="4">DQS-5</strain>
    </source>
</reference>
<dbReference type="Gene3D" id="3.40.190.10">
    <property type="entry name" value="Periplasmic binding protein-like II"/>
    <property type="match status" value="1"/>
</dbReference>
<gene>
    <name evidence="4" type="ORF">PZA18_08005</name>
</gene>
<dbReference type="Pfam" id="PF00496">
    <property type="entry name" value="SBP_bac_5"/>
    <property type="match status" value="1"/>
</dbReference>
<dbReference type="PANTHER" id="PTHR30290">
    <property type="entry name" value="PERIPLASMIC BINDING COMPONENT OF ABC TRANSPORTER"/>
    <property type="match status" value="1"/>
</dbReference>